<evidence type="ECO:0000313" key="1">
    <source>
        <dbReference type="EMBL" id="OGE09252.1"/>
    </source>
</evidence>
<sequence>MTKENLEHGMTRAQIDPKRAREAVRFVSRALDIQVEELRQKRLAGIDSFLNEDRKPRTAMKAAYKSATKILLSTLI</sequence>
<reference evidence="1 2" key="1">
    <citation type="journal article" date="2016" name="Nat. Commun.">
        <title>Thousands of microbial genomes shed light on interconnected biogeochemical processes in an aquifer system.</title>
        <authorList>
            <person name="Anantharaman K."/>
            <person name="Brown C.T."/>
            <person name="Hug L.A."/>
            <person name="Sharon I."/>
            <person name="Castelle C.J."/>
            <person name="Probst A.J."/>
            <person name="Thomas B.C."/>
            <person name="Singh A."/>
            <person name="Wilkins M.J."/>
            <person name="Karaoz U."/>
            <person name="Brodie E.L."/>
            <person name="Williams K.H."/>
            <person name="Hubbard S.S."/>
            <person name="Banfield J.F."/>
        </authorList>
    </citation>
    <scope>NUCLEOTIDE SEQUENCE [LARGE SCALE GENOMIC DNA]</scope>
</reference>
<dbReference type="Proteomes" id="UP000179227">
    <property type="component" value="Unassembled WGS sequence"/>
</dbReference>
<gene>
    <name evidence="1" type="ORF">A3A60_02260</name>
</gene>
<protein>
    <submittedName>
        <fullName evidence="1">Uncharacterized protein</fullName>
    </submittedName>
</protein>
<dbReference type="EMBL" id="MFBS01000021">
    <property type="protein sequence ID" value="OGE09252.1"/>
    <property type="molecule type" value="Genomic_DNA"/>
</dbReference>
<accession>A0A1F5HYJ2</accession>
<comment type="caution">
    <text evidence="1">The sequence shown here is derived from an EMBL/GenBank/DDBJ whole genome shotgun (WGS) entry which is preliminary data.</text>
</comment>
<organism evidence="1 2">
    <name type="scientific">Candidatus Curtissbacteria bacterium RIFCSPLOWO2_01_FULL_42_26</name>
    <dbReference type="NCBI Taxonomy" id="1797729"/>
    <lineage>
        <taxon>Bacteria</taxon>
        <taxon>Candidatus Curtissiibacteriota</taxon>
    </lineage>
</organism>
<evidence type="ECO:0000313" key="2">
    <source>
        <dbReference type="Proteomes" id="UP000179227"/>
    </source>
</evidence>
<proteinExistence type="predicted"/>
<dbReference type="AlphaFoldDB" id="A0A1F5HYJ2"/>
<name>A0A1F5HYJ2_9BACT</name>